<feature type="transmembrane region" description="Helical" evidence="12">
    <location>
        <begin position="462"/>
        <end position="485"/>
    </location>
</feature>
<dbReference type="Pfam" id="PF23259">
    <property type="entry name" value="CHX17_C"/>
    <property type="match status" value="1"/>
</dbReference>
<keyword evidence="9 12" id="KW-0472">Membrane</keyword>
<dbReference type="GO" id="GO:0006813">
    <property type="term" value="P:potassium ion transport"/>
    <property type="evidence" value="ECO:0007669"/>
    <property type="project" value="UniProtKB-KW"/>
</dbReference>
<feature type="transmembrane region" description="Helical" evidence="12">
    <location>
        <begin position="35"/>
        <end position="55"/>
    </location>
</feature>
<dbReference type="GO" id="GO:0012505">
    <property type="term" value="C:endomembrane system"/>
    <property type="evidence" value="ECO:0007669"/>
    <property type="project" value="TreeGrafter"/>
</dbReference>
<evidence type="ECO:0000256" key="3">
    <source>
        <dbReference type="ARBA" id="ARBA00022449"/>
    </source>
</evidence>
<feature type="transmembrane region" description="Helical" evidence="12">
    <location>
        <begin position="610"/>
        <end position="635"/>
    </location>
</feature>
<dbReference type="FunFam" id="1.20.1530.20:FF:000003">
    <property type="entry name" value="Cation/H(+) antiporter 15"/>
    <property type="match status" value="2"/>
</dbReference>
<evidence type="ECO:0000259" key="14">
    <source>
        <dbReference type="Pfam" id="PF23256"/>
    </source>
</evidence>
<feature type="region of interest" description="Disordered" evidence="11">
    <location>
        <begin position="1083"/>
        <end position="1104"/>
    </location>
</feature>
<accession>A0A1J7H3T5</accession>
<evidence type="ECO:0008006" key="18">
    <source>
        <dbReference type="Google" id="ProtNLM"/>
    </source>
</evidence>
<dbReference type="Gene3D" id="1.20.1530.20">
    <property type="match status" value="2"/>
</dbReference>
<keyword evidence="17" id="KW-1185">Reference proteome</keyword>
<dbReference type="Pfam" id="PF23256">
    <property type="entry name" value="CHX17_2nd"/>
    <property type="match status" value="1"/>
</dbReference>
<feature type="transmembrane region" description="Helical" evidence="12">
    <location>
        <begin position="125"/>
        <end position="147"/>
    </location>
</feature>
<dbReference type="GO" id="GO:0016020">
    <property type="term" value="C:membrane"/>
    <property type="evidence" value="ECO:0007669"/>
    <property type="project" value="UniProtKB-SubCell"/>
</dbReference>
<dbReference type="InterPro" id="IPR038770">
    <property type="entry name" value="Na+/solute_symporter_sf"/>
</dbReference>
<evidence type="ECO:0000256" key="1">
    <source>
        <dbReference type="ARBA" id="ARBA00004141"/>
    </source>
</evidence>
<evidence type="ECO:0000256" key="2">
    <source>
        <dbReference type="ARBA" id="ARBA00022448"/>
    </source>
</evidence>
<dbReference type="GO" id="GO:1902600">
    <property type="term" value="P:proton transmembrane transport"/>
    <property type="evidence" value="ECO:0007669"/>
    <property type="project" value="InterPro"/>
</dbReference>
<keyword evidence="4" id="KW-0633">Potassium transport</keyword>
<dbReference type="InterPro" id="IPR057291">
    <property type="entry name" value="CHX17_2nd"/>
</dbReference>
<dbReference type="Gene3D" id="3.40.50.12370">
    <property type="match status" value="1"/>
</dbReference>
<feature type="transmembrane region" description="Helical" evidence="12">
    <location>
        <begin position="263"/>
        <end position="282"/>
    </location>
</feature>
<gene>
    <name evidence="16" type="ORF">TanjilG_25825</name>
</gene>
<keyword evidence="2" id="KW-0813">Transport</keyword>
<dbReference type="Pfam" id="PF00999">
    <property type="entry name" value="Na_H_Exchanger"/>
    <property type="match status" value="2"/>
</dbReference>
<dbReference type="OMA" id="QVKVERW"/>
<name>A0A1J7H3T5_LUPAN</name>
<dbReference type="InterPro" id="IPR050794">
    <property type="entry name" value="CPA2_transporter"/>
</dbReference>
<keyword evidence="3" id="KW-0050">Antiport</keyword>
<dbReference type="PANTHER" id="PTHR32468">
    <property type="entry name" value="CATION/H + ANTIPORTER"/>
    <property type="match status" value="1"/>
</dbReference>
<comment type="subcellular location">
    <subcellularLocation>
        <location evidence="1">Membrane</location>
        <topology evidence="1">Multi-pass membrane protein</topology>
    </subcellularLocation>
</comment>
<dbReference type="Gramene" id="OIV97000">
    <property type="protein sequence ID" value="OIV97000"/>
    <property type="gene ID" value="TanjilG_25825"/>
</dbReference>
<feature type="transmembrane region" description="Helical" evidence="12">
    <location>
        <begin position="583"/>
        <end position="604"/>
    </location>
</feature>
<feature type="transmembrane region" description="Helical" evidence="12">
    <location>
        <begin position="491"/>
        <end position="512"/>
    </location>
</feature>
<feature type="transmembrane region" description="Helical" evidence="12">
    <location>
        <begin position="557"/>
        <end position="576"/>
    </location>
</feature>
<feature type="transmembrane region" description="Helical" evidence="12">
    <location>
        <begin position="532"/>
        <end position="551"/>
    </location>
</feature>
<feature type="transmembrane region" description="Helical" evidence="12">
    <location>
        <begin position="92"/>
        <end position="113"/>
    </location>
</feature>
<feature type="domain" description="Cation/H+ exchanger transmembrane" evidence="13">
    <location>
        <begin position="67"/>
        <end position="332"/>
    </location>
</feature>
<comment type="similarity">
    <text evidence="10">Belongs to the monovalent cation:proton antiporter 2 (CPA2) transporter (TC 2.A.37) family. CHX (TC 2.A.37.4) subfamily.</text>
</comment>
<keyword evidence="6" id="KW-0630">Potassium</keyword>
<feature type="transmembrane region" description="Helical" evidence="12">
    <location>
        <begin position="288"/>
        <end position="307"/>
    </location>
</feature>
<organism evidence="16 17">
    <name type="scientific">Lupinus angustifolius</name>
    <name type="common">Narrow-leaved blue lupine</name>
    <dbReference type="NCBI Taxonomy" id="3871"/>
    <lineage>
        <taxon>Eukaryota</taxon>
        <taxon>Viridiplantae</taxon>
        <taxon>Streptophyta</taxon>
        <taxon>Embryophyta</taxon>
        <taxon>Tracheophyta</taxon>
        <taxon>Spermatophyta</taxon>
        <taxon>Magnoliopsida</taxon>
        <taxon>eudicotyledons</taxon>
        <taxon>Gunneridae</taxon>
        <taxon>Pentapetalae</taxon>
        <taxon>rosids</taxon>
        <taxon>fabids</taxon>
        <taxon>Fabales</taxon>
        <taxon>Fabaceae</taxon>
        <taxon>Papilionoideae</taxon>
        <taxon>50 kb inversion clade</taxon>
        <taxon>genistoids sensu lato</taxon>
        <taxon>core genistoids</taxon>
        <taxon>Genisteae</taxon>
        <taxon>Lupinus</taxon>
    </lineage>
</organism>
<reference evidence="16 17" key="1">
    <citation type="journal article" date="2017" name="Plant Biotechnol. J.">
        <title>A comprehensive draft genome sequence for lupin (Lupinus angustifolius), an emerging health food: insights into plant-microbe interactions and legume evolution.</title>
        <authorList>
            <person name="Hane J.K."/>
            <person name="Ming Y."/>
            <person name="Kamphuis L.G."/>
            <person name="Nelson M.N."/>
            <person name="Garg G."/>
            <person name="Atkins C.A."/>
            <person name="Bayer P.E."/>
            <person name="Bravo A."/>
            <person name="Bringans S."/>
            <person name="Cannon S."/>
            <person name="Edwards D."/>
            <person name="Foley R."/>
            <person name="Gao L.L."/>
            <person name="Harrison M.J."/>
            <person name="Huang W."/>
            <person name="Hurgobin B."/>
            <person name="Li S."/>
            <person name="Liu C.W."/>
            <person name="McGrath A."/>
            <person name="Morahan G."/>
            <person name="Murray J."/>
            <person name="Weller J."/>
            <person name="Jian J."/>
            <person name="Singh K.B."/>
        </authorList>
    </citation>
    <scope>NUCLEOTIDE SEQUENCE [LARGE SCALE GENOMIC DNA]</scope>
    <source>
        <strain evidence="17">cv. Tanjil</strain>
        <tissue evidence="16">Whole plant</tissue>
    </source>
</reference>
<feature type="transmembrane region" description="Helical" evidence="12">
    <location>
        <begin position="394"/>
        <end position="416"/>
    </location>
</feature>
<keyword evidence="5 12" id="KW-0812">Transmembrane</keyword>
<dbReference type="PANTHER" id="PTHR32468:SF176">
    <property type="entry name" value="CATION_H+ EXCHANGER 3"/>
    <property type="match status" value="1"/>
</dbReference>
<feature type="domain" description="Cation/H(+) antiporter C-terminal" evidence="15">
    <location>
        <begin position="892"/>
        <end position="1059"/>
    </location>
</feature>
<feature type="transmembrane region" description="Helical" evidence="12">
    <location>
        <begin position="428"/>
        <end position="450"/>
    </location>
</feature>
<evidence type="ECO:0000256" key="12">
    <source>
        <dbReference type="SAM" id="Phobius"/>
    </source>
</evidence>
<evidence type="ECO:0000313" key="16">
    <source>
        <dbReference type="EMBL" id="OIV97000.1"/>
    </source>
</evidence>
<dbReference type="InterPro" id="IPR006153">
    <property type="entry name" value="Cation/H_exchanger_TM"/>
</dbReference>
<evidence type="ECO:0000256" key="7">
    <source>
        <dbReference type="ARBA" id="ARBA00022989"/>
    </source>
</evidence>
<evidence type="ECO:0000256" key="10">
    <source>
        <dbReference type="ARBA" id="ARBA00038341"/>
    </source>
</evidence>
<protein>
    <recommendedName>
        <fullName evidence="18">Cation/H+ exchanger domain-containing protein</fullName>
    </recommendedName>
</protein>
<evidence type="ECO:0000259" key="15">
    <source>
        <dbReference type="Pfam" id="PF23259"/>
    </source>
</evidence>
<evidence type="ECO:0000256" key="8">
    <source>
        <dbReference type="ARBA" id="ARBA00023065"/>
    </source>
</evidence>
<feature type="transmembrane region" description="Helical" evidence="12">
    <location>
        <begin position="360"/>
        <end position="382"/>
    </location>
</feature>
<evidence type="ECO:0000259" key="13">
    <source>
        <dbReference type="Pfam" id="PF00999"/>
    </source>
</evidence>
<feature type="domain" description="Cation/H+ exchanger transmembrane" evidence="13">
    <location>
        <begin position="336"/>
        <end position="690"/>
    </location>
</feature>
<evidence type="ECO:0000256" key="5">
    <source>
        <dbReference type="ARBA" id="ARBA00022692"/>
    </source>
</evidence>
<feature type="transmembrane region" description="Helical" evidence="12">
    <location>
        <begin position="159"/>
        <end position="181"/>
    </location>
</feature>
<feature type="domain" description="Cation/H(+) antiporter central" evidence="14">
    <location>
        <begin position="749"/>
        <end position="885"/>
    </location>
</feature>
<evidence type="ECO:0000256" key="6">
    <source>
        <dbReference type="ARBA" id="ARBA00022958"/>
    </source>
</evidence>
<feature type="transmembrane region" description="Helical" evidence="12">
    <location>
        <begin position="674"/>
        <end position="696"/>
    </location>
</feature>
<evidence type="ECO:0000313" key="17">
    <source>
        <dbReference type="Proteomes" id="UP000188354"/>
    </source>
</evidence>
<feature type="transmembrane region" description="Helical" evidence="12">
    <location>
        <begin position="193"/>
        <end position="216"/>
    </location>
</feature>
<keyword evidence="7 12" id="KW-1133">Transmembrane helix</keyword>
<dbReference type="Proteomes" id="UP000188354">
    <property type="component" value="Chromosome LG15"/>
</dbReference>
<dbReference type="AlphaFoldDB" id="A0A1J7H3T5"/>
<dbReference type="EMBL" id="CM007375">
    <property type="protein sequence ID" value="OIV97000.1"/>
    <property type="molecule type" value="Genomic_DNA"/>
</dbReference>
<keyword evidence="8" id="KW-0406">Ion transport</keyword>
<proteinExistence type="inferred from homology"/>
<feature type="transmembrane region" description="Helical" evidence="12">
    <location>
        <begin position="319"/>
        <end position="340"/>
    </location>
</feature>
<evidence type="ECO:0000256" key="4">
    <source>
        <dbReference type="ARBA" id="ARBA00022538"/>
    </source>
</evidence>
<dbReference type="GO" id="GO:0015297">
    <property type="term" value="F:antiporter activity"/>
    <property type="evidence" value="ECO:0007669"/>
    <property type="project" value="UniProtKB-KW"/>
</dbReference>
<feature type="transmembrane region" description="Helical" evidence="12">
    <location>
        <begin position="222"/>
        <end position="243"/>
    </location>
</feature>
<evidence type="ECO:0000256" key="9">
    <source>
        <dbReference type="ARBA" id="ARBA00023136"/>
    </source>
</evidence>
<dbReference type="GO" id="GO:0006885">
    <property type="term" value="P:regulation of pH"/>
    <property type="evidence" value="ECO:0007669"/>
    <property type="project" value="TreeGrafter"/>
</dbReference>
<sequence length="1104" mass="119871">MAPKPANATDEYIVCYAPTMITTNGIWQGDNPLDYSLPLFILQLSLVVAATRIFVFILKPFRQPRGGVLLGPSVLGKSTAFANAVFPLRSVMVIETMANVGLLYFLFLVGVEMDISVLRSVGKKAVAAAISGMILPFMIGAAFSYLLHREYDNHMSQGTYILFLGVALSVTAFPVLARILAELKLINTELGRIALSAALINDVCAWILLAFAITLADSETTSLASLWVLLSSVVFVAFCVYAVRPAASWIVRKTPEGESFSEFYISLILAGVMISGFITDAIGTHSVFGAFVFGLAIPNGPLGVTLVEKLEDFVSGLLLPLFFAISGLKTNIGLGGVLLGPSVLGKSTAFANAVFPLRSVMVIETMANVGLLYFLFLVGVEMDISVLRSVGKKAVAAAISGMILPFMIGAAFSYLLHREYDNHMSQGTYILFLGVALSVTAFPVLARILAELKLINTELGRIALSAALINDVCAWILLAFAITLADSETTSLASLWVLLSSVVFVAFCVYAVRPAASWIVRKTPEGESFSEFYISLILAGVMISGFITDAIGTHSVFGAFVFGLAIPNGPLGVTLVEKLEDFVSGLLLPLFFAISGLKTNIGLVRGTYTWSILILVIFLACIGKIAGTLIVAFFYQMPIREGATLGLLMNTKGLVEMIVLNVGKDQKVFDDESFAIMVIITVLMTAIIVPSISVIYKPSRRSTYYKRRTVQMSKPDGEFRILVCIHSPRNVPTMINFLEASNPTKKSPICVYVLHLVELSGRTSAMLIVHNSRKPDYPALNRTEAQSDHIINAFENYEQHASFVSVQPLTAISPYSTMHDDICNLAEDKRVSLIIVPFHKQQTVDGGMEATNMAFRGINQNVLANAPCSVGILVDRNLSGSNRLASNQVSHHVAILFFGGPDDREALCYGWRMLEHPGISLTVMRFVPGKLVASDHAKKHSSIDLDEPRVLTVETDKNMQKQLDEKLIHEFRMRNENDDSVDYVEKVVNNGEETVAAIRTMDDIHDLFIVGRGQGMISPLTAGITDWSECPEIGAIGDLLASSDFAATASVLVVQQYVGVGSNGEGMDTPESKVQTNEEFISELSQHSAPPPRGGHNVFNTERL</sequence>
<dbReference type="InterPro" id="IPR057290">
    <property type="entry name" value="CHX17_C"/>
</dbReference>
<evidence type="ECO:0000256" key="11">
    <source>
        <dbReference type="SAM" id="MobiDB-lite"/>
    </source>
</evidence>